<comment type="catalytic activity">
    <reaction evidence="6">
        <text>D-lyxose = D-xylulose</text>
        <dbReference type="Rhea" id="RHEA:14201"/>
        <dbReference type="ChEBI" id="CHEBI:16789"/>
        <dbReference type="ChEBI" id="CHEBI:17140"/>
        <dbReference type="EC" id="5.3.1.15"/>
    </reaction>
</comment>
<evidence type="ECO:0000256" key="6">
    <source>
        <dbReference type="ARBA" id="ARBA00044907"/>
    </source>
</evidence>
<evidence type="ECO:0000256" key="4">
    <source>
        <dbReference type="ARBA" id="ARBA00023235"/>
    </source>
</evidence>
<proteinExistence type="inferred from homology"/>
<sequence>MKRSEINLRIREGIAFFDRMGFKLPPFAFFTREDWQKEAADAAEIFDLQLGWDVTAFGGPDFLRTGLLLFTLRNGRAGDGRYRKPYAEKIMMVRENQVTPCHFHWKKCEDIINRGGGNLVVELYHADPTRNRLVSGSFPISVNGLRRTMEPGEKLILTPGESVCLESIHAHRFYGEPGRGEVLVGEVSMVNDDENDNCFLDGVIRFDPVEEDEPPEWIPAADYRKFVTEADHA</sequence>
<gene>
    <name evidence="9" type="ORF">C8D82_10522</name>
</gene>
<reference evidence="9 10" key="1">
    <citation type="submission" date="2018-04" db="EMBL/GenBank/DDBJ databases">
        <title>Genomic Encyclopedia of Type Strains, Phase IV (KMG-IV): sequencing the most valuable type-strain genomes for metagenomic binning, comparative biology and taxonomic classification.</title>
        <authorList>
            <person name="Goeker M."/>
        </authorList>
    </citation>
    <scope>NUCLEOTIDE SEQUENCE [LARGE SCALE GENOMIC DNA]</scope>
    <source>
        <strain evidence="9 10">DSM 14823</strain>
    </source>
</reference>
<evidence type="ECO:0000256" key="5">
    <source>
        <dbReference type="ARBA" id="ARBA00023277"/>
    </source>
</evidence>
<keyword evidence="4" id="KW-0413">Isomerase</keyword>
<dbReference type="GeneID" id="78294343"/>
<dbReference type="InterPro" id="IPR014710">
    <property type="entry name" value="RmlC-like_jellyroll"/>
</dbReference>
<keyword evidence="10" id="KW-1185">Reference proteome</keyword>
<dbReference type="Pfam" id="PF07385">
    <property type="entry name" value="Lyx_isomer"/>
    <property type="match status" value="1"/>
</dbReference>
<dbReference type="CDD" id="cd20309">
    <property type="entry name" value="cupin_EcSI"/>
    <property type="match status" value="1"/>
</dbReference>
<dbReference type="RefSeq" id="WP_116883019.1">
    <property type="nucleotide sequence ID" value="NZ_CABMMC010000003.1"/>
</dbReference>
<evidence type="ECO:0000256" key="7">
    <source>
        <dbReference type="ARBA" id="ARBA00044951"/>
    </source>
</evidence>
<keyword evidence="5" id="KW-0119">Carbohydrate metabolism</keyword>
<comment type="similarity">
    <text evidence="7">Belongs to the D-lyxose ketol-isomerase family.</text>
</comment>
<organism evidence="9 10">
    <name type="scientific">Victivallis vadensis</name>
    <dbReference type="NCBI Taxonomy" id="172901"/>
    <lineage>
        <taxon>Bacteria</taxon>
        <taxon>Pseudomonadati</taxon>
        <taxon>Lentisphaerota</taxon>
        <taxon>Lentisphaeria</taxon>
        <taxon>Victivallales</taxon>
        <taxon>Victivallaceae</taxon>
        <taxon>Victivallis</taxon>
    </lineage>
</organism>
<protein>
    <recommendedName>
        <fullName evidence="8">D-lyxose ketol-isomerase</fullName>
        <ecNumber evidence="8">5.3.1.15</ecNumber>
    </recommendedName>
</protein>
<accession>A0A2U1B7N4</accession>
<dbReference type="InterPro" id="IPR047581">
    <property type="entry name" value="EcSI_cupin"/>
</dbReference>
<evidence type="ECO:0000313" key="10">
    <source>
        <dbReference type="Proteomes" id="UP000245959"/>
    </source>
</evidence>
<dbReference type="GO" id="GO:0046872">
    <property type="term" value="F:metal ion binding"/>
    <property type="evidence" value="ECO:0007669"/>
    <property type="project" value="UniProtKB-KW"/>
</dbReference>
<evidence type="ECO:0000256" key="1">
    <source>
        <dbReference type="ARBA" id="ARBA00001936"/>
    </source>
</evidence>
<evidence type="ECO:0000256" key="3">
    <source>
        <dbReference type="ARBA" id="ARBA00023211"/>
    </source>
</evidence>
<evidence type="ECO:0000256" key="2">
    <source>
        <dbReference type="ARBA" id="ARBA00022723"/>
    </source>
</evidence>
<dbReference type="EC" id="5.3.1.15" evidence="8"/>
<dbReference type="Gene3D" id="2.60.120.10">
    <property type="entry name" value="Jelly Rolls"/>
    <property type="match status" value="1"/>
</dbReference>
<dbReference type="GO" id="GO:0047828">
    <property type="term" value="F:D-lyxose ketol-isomerase activity"/>
    <property type="evidence" value="ECO:0007669"/>
    <property type="project" value="UniProtKB-EC"/>
</dbReference>
<evidence type="ECO:0000313" key="9">
    <source>
        <dbReference type="EMBL" id="PVY44693.1"/>
    </source>
</evidence>
<dbReference type="OrthoDB" id="27002at2"/>
<dbReference type="InterPro" id="IPR010864">
    <property type="entry name" value="D-lyxose_isomer"/>
</dbReference>
<dbReference type="AlphaFoldDB" id="A0A2U1B7N4"/>
<evidence type="ECO:0000256" key="8">
    <source>
        <dbReference type="ARBA" id="ARBA00044972"/>
    </source>
</evidence>
<keyword evidence="3" id="KW-0464">Manganese</keyword>
<comment type="cofactor">
    <cofactor evidence="1">
        <name>Mn(2+)</name>
        <dbReference type="ChEBI" id="CHEBI:29035"/>
    </cofactor>
</comment>
<dbReference type="Proteomes" id="UP000245959">
    <property type="component" value="Unassembled WGS sequence"/>
</dbReference>
<dbReference type="EMBL" id="QEKH01000005">
    <property type="protein sequence ID" value="PVY44693.1"/>
    <property type="molecule type" value="Genomic_DNA"/>
</dbReference>
<name>A0A2U1B7N4_9BACT</name>
<keyword evidence="2" id="KW-0479">Metal-binding</keyword>
<comment type="caution">
    <text evidence="9">The sequence shown here is derived from an EMBL/GenBank/DDBJ whole genome shotgun (WGS) entry which is preliminary data.</text>
</comment>